<gene>
    <name evidence="1" type="ORF">LCGC14_1490330</name>
</gene>
<proteinExistence type="predicted"/>
<evidence type="ECO:0000313" key="1">
    <source>
        <dbReference type="EMBL" id="KKM65533.1"/>
    </source>
</evidence>
<dbReference type="AlphaFoldDB" id="A0A0F9J7K4"/>
<reference evidence="1" key="1">
    <citation type="journal article" date="2015" name="Nature">
        <title>Complex archaea that bridge the gap between prokaryotes and eukaryotes.</title>
        <authorList>
            <person name="Spang A."/>
            <person name="Saw J.H."/>
            <person name="Jorgensen S.L."/>
            <person name="Zaremba-Niedzwiedzka K."/>
            <person name="Martijn J."/>
            <person name="Lind A.E."/>
            <person name="van Eijk R."/>
            <person name="Schleper C."/>
            <person name="Guy L."/>
            <person name="Ettema T.J."/>
        </authorList>
    </citation>
    <scope>NUCLEOTIDE SEQUENCE</scope>
</reference>
<accession>A0A0F9J7K4</accession>
<name>A0A0F9J7K4_9ZZZZ</name>
<protein>
    <submittedName>
        <fullName evidence="1">Uncharacterized protein</fullName>
    </submittedName>
</protein>
<sequence>MDLKMVLSCRAQVLDDNGDVADSYCTLLEGHEGPHEFCCMGGWYGHDRA</sequence>
<organism evidence="1">
    <name type="scientific">marine sediment metagenome</name>
    <dbReference type="NCBI Taxonomy" id="412755"/>
    <lineage>
        <taxon>unclassified sequences</taxon>
        <taxon>metagenomes</taxon>
        <taxon>ecological metagenomes</taxon>
    </lineage>
</organism>
<comment type="caution">
    <text evidence="1">The sequence shown here is derived from an EMBL/GenBank/DDBJ whole genome shotgun (WGS) entry which is preliminary data.</text>
</comment>
<dbReference type="EMBL" id="LAZR01010708">
    <property type="protein sequence ID" value="KKM65533.1"/>
    <property type="molecule type" value="Genomic_DNA"/>
</dbReference>